<accession>A0A5Y3MXL7</accession>
<comment type="caution">
    <text evidence="2">The sequence shown here is derived from an EMBL/GenBank/DDBJ whole genome shotgun (WGS) entry which is preliminary data.</text>
</comment>
<evidence type="ECO:0000259" key="1">
    <source>
        <dbReference type="Pfam" id="PF19413"/>
    </source>
</evidence>
<proteinExistence type="predicted"/>
<reference evidence="2" key="1">
    <citation type="submission" date="2018-06" db="EMBL/GenBank/DDBJ databases">
        <authorList>
            <person name="Ashton P.M."/>
            <person name="Dallman T."/>
            <person name="Nair S."/>
            <person name="De Pinna E."/>
            <person name="Peters T."/>
            <person name="Grant K."/>
        </authorList>
    </citation>
    <scope>NUCLEOTIDE SEQUENCE [LARGE SCALE GENOMIC DNA]</scope>
    <source>
        <strain evidence="2">275803</strain>
    </source>
</reference>
<dbReference type="Pfam" id="PF19413">
    <property type="entry name" value="YaiO"/>
    <property type="match status" value="1"/>
</dbReference>
<dbReference type="InterPro" id="IPR030887">
    <property type="entry name" value="Beta-barrel_YaiO"/>
</dbReference>
<evidence type="ECO:0000313" key="2">
    <source>
        <dbReference type="EMBL" id="ECI4012709.1"/>
    </source>
</evidence>
<dbReference type="Proteomes" id="UP000839598">
    <property type="component" value="Unassembled WGS sequence"/>
</dbReference>
<organism evidence="2">
    <name type="scientific">Salmonella enterica subsp. salamae</name>
    <dbReference type="NCBI Taxonomy" id="59202"/>
    <lineage>
        <taxon>Bacteria</taxon>
        <taxon>Pseudomonadati</taxon>
        <taxon>Pseudomonadota</taxon>
        <taxon>Gammaproteobacteria</taxon>
        <taxon>Enterobacterales</taxon>
        <taxon>Enterobacteriaceae</taxon>
        <taxon>Salmonella</taxon>
    </lineage>
</organism>
<sequence length="259" mass="28913">MNKFIFVSISAGVLSISANAKDFSLRSGYDYTDYSGGHGTRNIIFSELKNKIDHGASVINVSRGSRNYGDGKSWNAIRGGATVWYNWNTWISTRTGVSLAENSPVFARKDLQQDISFNLIPKTLLNFGYRFANYFGDTDVNAWSGGLSLYTGPLITSWKYTYYNTQDTGGSYSNIVSLRINDQKGAGNTQLWLSRGTGAYTYDWSPDTRKGALKSISIKRVQPLNERLILGLTLGKQWYNTPVDNYHNLQAIADISVQF</sequence>
<dbReference type="EMBL" id="AAIVAV010000063">
    <property type="protein sequence ID" value="ECI4012709.1"/>
    <property type="molecule type" value="Genomic_DNA"/>
</dbReference>
<dbReference type="AlphaFoldDB" id="A0A5Y3MXL7"/>
<gene>
    <name evidence="2" type="ORF">DN310_26320</name>
</gene>
<feature type="domain" description="YaiO beta-barrel" evidence="1">
    <location>
        <begin position="25"/>
        <end position="203"/>
    </location>
</feature>
<dbReference type="NCBIfam" id="TIGR04390">
    <property type="entry name" value="OMP_YaiO_dom"/>
    <property type="match status" value="1"/>
</dbReference>
<name>A0A5Y3MXL7_SALER</name>
<protein>
    <recommendedName>
        <fullName evidence="1">YaiO beta-barrel domain-containing protein</fullName>
    </recommendedName>
</protein>